<gene>
    <name evidence="2" type="ORF">PGSY75_0043000</name>
</gene>
<dbReference type="Gene3D" id="1.20.1310.20">
    <property type="entry name" value="Duffy-antigen binding domain"/>
    <property type="match status" value="1"/>
</dbReference>
<dbReference type="InterPro" id="IPR042202">
    <property type="entry name" value="Duffy-ag-bd_sf"/>
</dbReference>
<comment type="caution">
    <text evidence="2">The sequence shown here is derived from an EMBL/GenBank/DDBJ whole genome shotgun (WGS) entry which is preliminary data.</text>
</comment>
<dbReference type="EMBL" id="LVLB01000428">
    <property type="protein sequence ID" value="KYN92946.1"/>
    <property type="molecule type" value="Genomic_DNA"/>
</dbReference>
<dbReference type="GO" id="GO:0016020">
    <property type="term" value="C:membrane"/>
    <property type="evidence" value="ECO:0007669"/>
    <property type="project" value="InterPro"/>
</dbReference>
<reference evidence="2 3" key="1">
    <citation type="journal article" date="2016" name="Nat. Commun.">
        <title>Genomes of cryptic chimpanzee Plasmodium species reveal key evolutionary events leading to human malaria.</title>
        <authorList>
            <person name="Sundararaman S.A."/>
            <person name="Plenderleith L.J."/>
            <person name="Liu W."/>
            <person name="Loy D.E."/>
            <person name="Learn G.H."/>
            <person name="Li Y."/>
            <person name="Shaw K.S."/>
            <person name="Ayouba A."/>
            <person name="Peeters M."/>
            <person name="Speede S."/>
            <person name="Shaw G.M."/>
            <person name="Bushman F.D."/>
            <person name="Brisson D."/>
            <person name="Rayner J.C."/>
            <person name="Sharp P.M."/>
            <person name="Hahn B.H."/>
        </authorList>
    </citation>
    <scope>NUCLEOTIDE SEQUENCE [LARGE SCALE GENOMIC DNA]</scope>
    <source>
        <strain evidence="2 3">SY75</strain>
    </source>
</reference>
<organism evidence="2 3">
    <name type="scientific">Plasmodium gaboni</name>
    <dbReference type="NCBI Taxonomy" id="647221"/>
    <lineage>
        <taxon>Eukaryota</taxon>
        <taxon>Sar</taxon>
        <taxon>Alveolata</taxon>
        <taxon>Apicomplexa</taxon>
        <taxon>Aconoidasida</taxon>
        <taxon>Haemosporida</taxon>
        <taxon>Plasmodiidae</taxon>
        <taxon>Plasmodium</taxon>
        <taxon>Plasmodium (Laverania)</taxon>
    </lineage>
</organism>
<dbReference type="SUPFAM" id="SSF140924">
    <property type="entry name" value="Duffy binding domain-like"/>
    <property type="match status" value="1"/>
</dbReference>
<dbReference type="GeneID" id="29774159"/>
<sequence>VLFPPRRKGMCTSNLENLNTDDGPLNDSTKVNNSFFGDILLTAKNEAQSIIDQYKEKNQLKDLTDQKDKTTVCNALKYSFADLGDIIRGRDLWSGDNNTEMKQLQDKLKEI</sequence>
<dbReference type="RefSeq" id="XP_018638672.1">
    <property type="nucleotide sequence ID" value="XM_018783546.1"/>
</dbReference>
<dbReference type="InterPro" id="IPR008602">
    <property type="entry name" value="Duffy-antigen-binding"/>
</dbReference>
<dbReference type="Pfam" id="PF05424">
    <property type="entry name" value="Duffy_binding"/>
    <property type="match status" value="1"/>
</dbReference>
<evidence type="ECO:0000259" key="1">
    <source>
        <dbReference type="Pfam" id="PF05424"/>
    </source>
</evidence>
<name>A0A151L1X3_9APIC</name>
<dbReference type="KEGG" id="pgab:PGSY75_0043000"/>
<protein>
    <submittedName>
        <fullName evidence="2">Putative EMP1-like protein</fullName>
    </submittedName>
</protein>
<dbReference type="VEuPathDB" id="PlasmoDB:PGSY75_0043000"/>
<feature type="domain" description="Duffy-antigen binding" evidence="1">
    <location>
        <begin position="3"/>
        <end position="111"/>
    </location>
</feature>
<dbReference type="Proteomes" id="UP000076004">
    <property type="component" value="Unassembled WGS sequence"/>
</dbReference>
<proteinExistence type="predicted"/>
<evidence type="ECO:0000313" key="3">
    <source>
        <dbReference type="Proteomes" id="UP000076004"/>
    </source>
</evidence>
<dbReference type="GO" id="GO:0046789">
    <property type="term" value="F:host cell surface receptor binding"/>
    <property type="evidence" value="ECO:0007669"/>
    <property type="project" value="InterPro"/>
</dbReference>
<evidence type="ECO:0000313" key="2">
    <source>
        <dbReference type="EMBL" id="KYN92946.1"/>
    </source>
</evidence>
<dbReference type="AlphaFoldDB" id="A0A151L1X3"/>
<accession>A0A151L1X3</accession>
<feature type="non-terminal residue" evidence="2">
    <location>
        <position position="111"/>
    </location>
</feature>
<feature type="non-terminal residue" evidence="2">
    <location>
        <position position="1"/>
    </location>
</feature>